<gene>
    <name evidence="8" type="ORF">EG68_02851</name>
</gene>
<dbReference type="Pfam" id="PF10277">
    <property type="entry name" value="Frag1"/>
    <property type="match status" value="1"/>
</dbReference>
<feature type="transmembrane region" description="Helical" evidence="6">
    <location>
        <begin position="197"/>
        <end position="222"/>
    </location>
</feature>
<evidence type="ECO:0000259" key="7">
    <source>
        <dbReference type="Pfam" id="PF10277"/>
    </source>
</evidence>
<evidence type="ECO:0000256" key="1">
    <source>
        <dbReference type="ARBA" id="ARBA00004127"/>
    </source>
</evidence>
<feature type="transmembrane region" description="Helical" evidence="6">
    <location>
        <begin position="7"/>
        <end position="29"/>
    </location>
</feature>
<comment type="subcellular location">
    <subcellularLocation>
        <location evidence="1">Endomembrane system</location>
        <topology evidence="1">Multi-pass membrane protein</topology>
    </subcellularLocation>
</comment>
<evidence type="ECO:0000256" key="3">
    <source>
        <dbReference type="ARBA" id="ARBA00022692"/>
    </source>
</evidence>
<sequence length="249" mass="27998">MVSYTTGLHFIPILICILMMLAFVISYTLAVSHDHISVAFPYISDTGTWVPESCIFGQLLNLIATLSGFCAYVWHKQALVRLPFGSRIRLRRCTHLALVSGLISAFGTSLVANFQETAVWSIHLTGAALLYGCGLVYMALVTRISYHYGSSKLCILRILLCLLSTLSAILIPSTGTVARFMYDGTNIRRWKPTDQGYVYHAVSSFSEWFLAFCFLSFFCTMVTELKDYTVRAVKVEHRWIKLNEVHVAI</sequence>
<dbReference type="Proteomes" id="UP000822476">
    <property type="component" value="Unassembled WGS sequence"/>
</dbReference>
<keyword evidence="5 6" id="KW-0472">Membrane</keyword>
<feature type="transmembrane region" description="Helical" evidence="6">
    <location>
        <begin position="95"/>
        <end position="114"/>
    </location>
</feature>
<evidence type="ECO:0000313" key="9">
    <source>
        <dbReference type="Proteomes" id="UP000822476"/>
    </source>
</evidence>
<protein>
    <recommendedName>
        <fullName evidence="7">CWH43-like N-terminal domain-containing protein</fullName>
    </recommendedName>
</protein>
<keyword evidence="4 6" id="KW-1133">Transmembrane helix</keyword>
<keyword evidence="9" id="KW-1185">Reference proteome</keyword>
<feature type="transmembrane region" description="Helical" evidence="6">
    <location>
        <begin position="154"/>
        <end position="177"/>
    </location>
</feature>
<evidence type="ECO:0000256" key="2">
    <source>
        <dbReference type="ARBA" id="ARBA00006565"/>
    </source>
</evidence>
<dbReference type="OrthoDB" id="191706at2759"/>
<dbReference type="AlphaFoldDB" id="A0A8S9Z3B1"/>
<dbReference type="GO" id="GO:0012505">
    <property type="term" value="C:endomembrane system"/>
    <property type="evidence" value="ECO:0007669"/>
    <property type="project" value="UniProtKB-SubCell"/>
</dbReference>
<feature type="domain" description="CWH43-like N-terminal" evidence="7">
    <location>
        <begin position="9"/>
        <end position="227"/>
    </location>
</feature>
<name>A0A8S9Z3B1_9TREM</name>
<feature type="transmembrane region" description="Helical" evidence="6">
    <location>
        <begin position="120"/>
        <end position="142"/>
    </location>
</feature>
<evidence type="ECO:0000313" key="8">
    <source>
        <dbReference type="EMBL" id="KAF7260016.1"/>
    </source>
</evidence>
<organism evidence="8 9">
    <name type="scientific">Paragonimus skrjabini miyazakii</name>
    <dbReference type="NCBI Taxonomy" id="59628"/>
    <lineage>
        <taxon>Eukaryota</taxon>
        <taxon>Metazoa</taxon>
        <taxon>Spiralia</taxon>
        <taxon>Lophotrochozoa</taxon>
        <taxon>Platyhelminthes</taxon>
        <taxon>Trematoda</taxon>
        <taxon>Digenea</taxon>
        <taxon>Plagiorchiida</taxon>
        <taxon>Troglotremata</taxon>
        <taxon>Troglotrematidae</taxon>
        <taxon>Paragonimus</taxon>
    </lineage>
</organism>
<comment type="caution">
    <text evidence="8">The sequence shown here is derived from an EMBL/GenBank/DDBJ whole genome shotgun (WGS) entry which is preliminary data.</text>
</comment>
<dbReference type="PANTHER" id="PTHR21324">
    <property type="entry name" value="FASTING-INDUCIBLE INTEGRAL MEMBRANE PROTEIN TM6P1-RELATED"/>
    <property type="match status" value="1"/>
</dbReference>
<evidence type="ECO:0000256" key="4">
    <source>
        <dbReference type="ARBA" id="ARBA00022989"/>
    </source>
</evidence>
<accession>A0A8S9Z3B1</accession>
<evidence type="ECO:0000256" key="5">
    <source>
        <dbReference type="ARBA" id="ARBA00023136"/>
    </source>
</evidence>
<keyword evidence="3 6" id="KW-0812">Transmembrane</keyword>
<dbReference type="InterPro" id="IPR050911">
    <property type="entry name" value="DRAM/TMEM150_Autophagy_Mod"/>
</dbReference>
<evidence type="ECO:0000256" key="6">
    <source>
        <dbReference type="SAM" id="Phobius"/>
    </source>
</evidence>
<dbReference type="InterPro" id="IPR019402">
    <property type="entry name" value="CWH43_N"/>
</dbReference>
<comment type="similarity">
    <text evidence="2">Belongs to the DRAM/TMEM150 family.</text>
</comment>
<feature type="transmembrane region" description="Helical" evidence="6">
    <location>
        <begin position="49"/>
        <end position="74"/>
    </location>
</feature>
<proteinExistence type="inferred from homology"/>
<reference evidence="8" key="1">
    <citation type="submission" date="2019-07" db="EMBL/GenBank/DDBJ databases">
        <title>Annotation for the trematode Paragonimus miyazaki's.</title>
        <authorList>
            <person name="Choi Y.-J."/>
        </authorList>
    </citation>
    <scope>NUCLEOTIDE SEQUENCE</scope>
    <source>
        <strain evidence="8">Japan</strain>
    </source>
</reference>
<dbReference type="EMBL" id="JTDE01000931">
    <property type="protein sequence ID" value="KAF7260016.1"/>
    <property type="molecule type" value="Genomic_DNA"/>
</dbReference>
<dbReference type="PANTHER" id="PTHR21324:SF2">
    <property type="entry name" value="EG:22E5.9 PROTEIN"/>
    <property type="match status" value="1"/>
</dbReference>